<dbReference type="Pfam" id="PF12399">
    <property type="entry name" value="BCA_ABC_TP_C"/>
    <property type="match status" value="1"/>
</dbReference>
<evidence type="ECO:0000256" key="3">
    <source>
        <dbReference type="ARBA" id="ARBA00022840"/>
    </source>
</evidence>
<dbReference type="PANTHER" id="PTHR45772:SF7">
    <property type="entry name" value="AMINO ACID ABC TRANSPORTER ATP-BINDING PROTEIN"/>
    <property type="match status" value="1"/>
</dbReference>
<evidence type="ECO:0000313" key="6">
    <source>
        <dbReference type="Proteomes" id="UP000017396"/>
    </source>
</evidence>
<feature type="domain" description="ABC transporter" evidence="4">
    <location>
        <begin position="4"/>
        <end position="251"/>
    </location>
</feature>
<protein>
    <submittedName>
        <fullName evidence="5">ABC transporter</fullName>
    </submittedName>
</protein>
<dbReference type="GO" id="GO:0005524">
    <property type="term" value="F:ATP binding"/>
    <property type="evidence" value="ECO:0007669"/>
    <property type="project" value="UniProtKB-KW"/>
</dbReference>
<dbReference type="CDD" id="cd03219">
    <property type="entry name" value="ABC_Mj1267_LivG_branched"/>
    <property type="match status" value="1"/>
</dbReference>
<evidence type="ECO:0000259" key="4">
    <source>
        <dbReference type="PROSITE" id="PS50893"/>
    </source>
</evidence>
<dbReference type="InterPro" id="IPR027417">
    <property type="entry name" value="P-loop_NTPase"/>
</dbReference>
<evidence type="ECO:0000313" key="5">
    <source>
        <dbReference type="EMBL" id="AGY59983.1"/>
    </source>
</evidence>
<dbReference type="EMBL" id="CP003587">
    <property type="protein sequence ID" value="AGY59983.1"/>
    <property type="molecule type" value="Genomic_DNA"/>
</dbReference>
<keyword evidence="1" id="KW-0813">Transport</keyword>
<dbReference type="OrthoDB" id="538665at2"/>
<reference evidence="5 6" key="1">
    <citation type="journal article" date="2013" name="PLoS ONE">
        <title>Cultivation and Complete Genome Sequencing of Gloeobacter kilaueensis sp. nov., from a Lava Cave in Kilauea Caldera, Hawai'i.</title>
        <authorList>
            <person name="Saw J.H."/>
            <person name="Schatz M."/>
            <person name="Brown M.V."/>
            <person name="Kunkel D.D."/>
            <person name="Foster J.S."/>
            <person name="Shick H."/>
            <person name="Christensen S."/>
            <person name="Hou S."/>
            <person name="Wan X."/>
            <person name="Donachie S.P."/>
        </authorList>
    </citation>
    <scope>NUCLEOTIDE SEQUENCE [LARGE SCALE GENOMIC DNA]</scope>
    <source>
        <strain evidence="6">JS</strain>
    </source>
</reference>
<dbReference type="eggNOG" id="COG0411">
    <property type="taxonomic scope" value="Bacteria"/>
</dbReference>
<dbReference type="SUPFAM" id="SSF52540">
    <property type="entry name" value="P-loop containing nucleoside triphosphate hydrolases"/>
    <property type="match status" value="1"/>
</dbReference>
<organism evidence="5 6">
    <name type="scientific">Gloeobacter kilaueensis (strain ATCC BAA-2537 / CCAP 1431/1 / ULC 316 / JS1)</name>
    <dbReference type="NCBI Taxonomy" id="1183438"/>
    <lineage>
        <taxon>Bacteria</taxon>
        <taxon>Bacillati</taxon>
        <taxon>Cyanobacteriota</taxon>
        <taxon>Cyanophyceae</taxon>
        <taxon>Gloeobacterales</taxon>
        <taxon>Gloeobacteraceae</taxon>
        <taxon>Gloeobacter</taxon>
    </lineage>
</organism>
<dbReference type="GO" id="GO:0005886">
    <property type="term" value="C:plasma membrane"/>
    <property type="evidence" value="ECO:0007669"/>
    <property type="project" value="TreeGrafter"/>
</dbReference>
<dbReference type="KEGG" id="glj:GKIL_3737"/>
<evidence type="ECO:0000256" key="2">
    <source>
        <dbReference type="ARBA" id="ARBA00022741"/>
    </source>
</evidence>
<dbReference type="HOGENOM" id="CLU_000604_1_2_3"/>
<dbReference type="PANTHER" id="PTHR45772">
    <property type="entry name" value="CONSERVED COMPONENT OF ABC TRANSPORTER FOR NATURAL AMINO ACIDS-RELATED"/>
    <property type="match status" value="1"/>
</dbReference>
<keyword evidence="3" id="KW-0067">ATP-binding</keyword>
<dbReference type="GO" id="GO:0015808">
    <property type="term" value="P:L-alanine transport"/>
    <property type="evidence" value="ECO:0007669"/>
    <property type="project" value="TreeGrafter"/>
</dbReference>
<dbReference type="RefSeq" id="WP_023175299.1">
    <property type="nucleotide sequence ID" value="NC_022600.1"/>
</dbReference>
<dbReference type="InterPro" id="IPR003439">
    <property type="entry name" value="ABC_transporter-like_ATP-bd"/>
</dbReference>
<dbReference type="GO" id="GO:0042941">
    <property type="term" value="P:D-alanine transmembrane transport"/>
    <property type="evidence" value="ECO:0007669"/>
    <property type="project" value="TreeGrafter"/>
</dbReference>
<gene>
    <name evidence="5" type="primary">livG</name>
    <name evidence="5" type="ORF">GKIL_3737</name>
</gene>
<dbReference type="Gene3D" id="3.40.50.300">
    <property type="entry name" value="P-loop containing nucleotide triphosphate hydrolases"/>
    <property type="match status" value="1"/>
</dbReference>
<proteinExistence type="predicted"/>
<evidence type="ECO:0000256" key="1">
    <source>
        <dbReference type="ARBA" id="ARBA00022448"/>
    </source>
</evidence>
<accession>U5QM83</accession>
<dbReference type="GO" id="GO:0016887">
    <property type="term" value="F:ATP hydrolysis activity"/>
    <property type="evidence" value="ECO:0007669"/>
    <property type="project" value="InterPro"/>
</dbReference>
<dbReference type="InterPro" id="IPR032823">
    <property type="entry name" value="BCA_ABC_TP_C"/>
</dbReference>
<dbReference type="GO" id="GO:0015192">
    <property type="term" value="F:L-phenylalanine transmembrane transporter activity"/>
    <property type="evidence" value="ECO:0007669"/>
    <property type="project" value="TreeGrafter"/>
</dbReference>
<name>U5QM83_GLOK1</name>
<dbReference type="STRING" id="1183438.GKIL_3737"/>
<dbReference type="GO" id="GO:0005304">
    <property type="term" value="F:L-valine transmembrane transporter activity"/>
    <property type="evidence" value="ECO:0007669"/>
    <property type="project" value="TreeGrafter"/>
</dbReference>
<sequence length="254" mass="26820">MALLVVENLTKRFGGLLAVNSVSFGVETAEILSVIGPNGAGKTTLFNMLTGIYAPTTGSASLAGRPLVGAKPHQIVAAGLARTFQNIRLFGSMSALENVMVGRHSRTKGGFWTALLPGKAGVAEEKQIAQRASEELDFVGLGHCAAQTASCLCYGDQRRLEVARALATDPQLVLLDEPAAGMNPQETRSLIALIRRIQKRGITVVLIEHDMNLVMNLSDRVVVMNFGQKIADGAPAQVRSDPQVIAAYLGSGAA</sequence>
<dbReference type="SMART" id="SM00382">
    <property type="entry name" value="AAA"/>
    <property type="match status" value="1"/>
</dbReference>
<dbReference type="GO" id="GO:1903805">
    <property type="term" value="P:L-valine import across plasma membrane"/>
    <property type="evidence" value="ECO:0007669"/>
    <property type="project" value="TreeGrafter"/>
</dbReference>
<keyword evidence="2" id="KW-0547">Nucleotide-binding</keyword>
<keyword evidence="6" id="KW-1185">Reference proteome</keyword>
<dbReference type="PATRIC" id="fig|1183438.3.peg.3673"/>
<dbReference type="FunFam" id="3.40.50.300:FF:000421">
    <property type="entry name" value="Branched-chain amino acid ABC transporter ATP-binding protein"/>
    <property type="match status" value="1"/>
</dbReference>
<dbReference type="Pfam" id="PF00005">
    <property type="entry name" value="ABC_tran"/>
    <property type="match status" value="1"/>
</dbReference>
<dbReference type="AlphaFoldDB" id="U5QM83"/>
<dbReference type="PROSITE" id="PS50893">
    <property type="entry name" value="ABC_TRANSPORTER_2"/>
    <property type="match status" value="1"/>
</dbReference>
<dbReference type="GO" id="GO:0015188">
    <property type="term" value="F:L-isoleucine transmembrane transporter activity"/>
    <property type="evidence" value="ECO:0007669"/>
    <property type="project" value="TreeGrafter"/>
</dbReference>
<dbReference type="InterPro" id="IPR051120">
    <property type="entry name" value="ABC_AA/LPS_Transport"/>
</dbReference>
<dbReference type="GO" id="GO:1903806">
    <property type="term" value="P:L-isoleucine import across plasma membrane"/>
    <property type="evidence" value="ECO:0007669"/>
    <property type="project" value="TreeGrafter"/>
</dbReference>
<dbReference type="InterPro" id="IPR003593">
    <property type="entry name" value="AAA+_ATPase"/>
</dbReference>
<dbReference type="Proteomes" id="UP000017396">
    <property type="component" value="Chromosome"/>
</dbReference>